<name>A0A916EMQ7_9GLOM</name>
<organism evidence="1 2">
    <name type="scientific">Rhizophagus irregularis</name>
    <dbReference type="NCBI Taxonomy" id="588596"/>
    <lineage>
        <taxon>Eukaryota</taxon>
        <taxon>Fungi</taxon>
        <taxon>Fungi incertae sedis</taxon>
        <taxon>Mucoromycota</taxon>
        <taxon>Glomeromycotina</taxon>
        <taxon>Glomeromycetes</taxon>
        <taxon>Glomerales</taxon>
        <taxon>Glomeraceae</taxon>
        <taxon>Rhizophagus</taxon>
    </lineage>
</organism>
<proteinExistence type="predicted"/>
<comment type="caution">
    <text evidence="1">The sequence shown here is derived from an EMBL/GenBank/DDBJ whole genome shotgun (WGS) entry which is preliminary data.</text>
</comment>
<evidence type="ECO:0000313" key="1">
    <source>
        <dbReference type="EMBL" id="CAB5395645.1"/>
    </source>
</evidence>
<dbReference type="EMBL" id="CAGKOT010000101">
    <property type="protein sequence ID" value="CAB5395645.1"/>
    <property type="molecule type" value="Genomic_DNA"/>
</dbReference>
<sequence>MYNAKEKKAYMYSIKDDRKFDSFFKWINWLKNRGYFKGKRSAIATIFLKPNPTSPSIASILHTDYTPYWKATSLINTTDILSSIQEKILPEGEFTGTAVQKIIGGLEFNFFREGQQEKNY</sequence>
<accession>A0A916EMQ7</accession>
<dbReference type="AlphaFoldDB" id="A0A916EMQ7"/>
<protein>
    <submittedName>
        <fullName evidence="1">Uncharacterized protein</fullName>
    </submittedName>
</protein>
<dbReference type="Proteomes" id="UP000684084">
    <property type="component" value="Unassembled WGS sequence"/>
</dbReference>
<reference evidence="1" key="1">
    <citation type="submission" date="2020-05" db="EMBL/GenBank/DDBJ databases">
        <authorList>
            <person name="Rincon C."/>
            <person name="Sanders R I."/>
            <person name="Robbins C."/>
            <person name="Chaturvedi A."/>
        </authorList>
    </citation>
    <scope>NUCLEOTIDE SEQUENCE</scope>
    <source>
        <strain evidence="1">CHB12</strain>
    </source>
</reference>
<gene>
    <name evidence="1" type="ORF">CHRIB12_LOCUS23954</name>
</gene>
<evidence type="ECO:0000313" key="2">
    <source>
        <dbReference type="Proteomes" id="UP000684084"/>
    </source>
</evidence>
<dbReference type="OrthoDB" id="2444511at2759"/>